<evidence type="ECO:0000313" key="3">
    <source>
        <dbReference type="Proteomes" id="UP001164746"/>
    </source>
</evidence>
<proteinExistence type="predicted"/>
<dbReference type="EMBL" id="CP111025">
    <property type="protein sequence ID" value="WAR25604.1"/>
    <property type="molecule type" value="Genomic_DNA"/>
</dbReference>
<gene>
    <name evidence="2" type="ORF">MAR_011308</name>
</gene>
<organism evidence="2 3">
    <name type="scientific">Mya arenaria</name>
    <name type="common">Soft-shell clam</name>
    <dbReference type="NCBI Taxonomy" id="6604"/>
    <lineage>
        <taxon>Eukaryota</taxon>
        <taxon>Metazoa</taxon>
        <taxon>Spiralia</taxon>
        <taxon>Lophotrochozoa</taxon>
        <taxon>Mollusca</taxon>
        <taxon>Bivalvia</taxon>
        <taxon>Autobranchia</taxon>
        <taxon>Heteroconchia</taxon>
        <taxon>Euheterodonta</taxon>
        <taxon>Imparidentia</taxon>
        <taxon>Neoheterodontei</taxon>
        <taxon>Myida</taxon>
        <taxon>Myoidea</taxon>
        <taxon>Myidae</taxon>
        <taxon>Mya</taxon>
    </lineage>
</organism>
<protein>
    <submittedName>
        <fullName evidence="2">Uncharacterized protein</fullName>
    </submittedName>
</protein>
<name>A0ABY7FWF8_MYAAR</name>
<sequence length="284" mass="31232">MAEVSRGEEEDVLDIGDNRYVVEDNRCGQRGRRRLLSTDSSECESEQMLLLSEYEDSDIHYRSSSENELQSPSQHKTGMTGRLSNGSENDESEEPEDLNINEDQTMSRYSMDVQFSDLDTSLMDASVTILIRFEHVTGPPDVDTTTPRLVSVQDITSLVSNELVAAPKDMEITTHEDPRFVRACCKTADGDNSCPSLVHGPVSDLHSPLETANGDTSCSSLVDEPDGALPLPLETADGDISCPSLVHAPDGALPLPLETTDRDYFVSQLGPCARWCLTFTIRDN</sequence>
<evidence type="ECO:0000313" key="2">
    <source>
        <dbReference type="EMBL" id="WAR25604.1"/>
    </source>
</evidence>
<accession>A0ABY7FWF8</accession>
<feature type="compositionally biased region" description="Polar residues" evidence="1">
    <location>
        <begin position="66"/>
        <end position="87"/>
    </location>
</feature>
<feature type="region of interest" description="Disordered" evidence="1">
    <location>
        <begin position="59"/>
        <end position="99"/>
    </location>
</feature>
<keyword evidence="3" id="KW-1185">Reference proteome</keyword>
<evidence type="ECO:0000256" key="1">
    <source>
        <dbReference type="SAM" id="MobiDB-lite"/>
    </source>
</evidence>
<feature type="compositionally biased region" description="Acidic residues" evidence="1">
    <location>
        <begin position="88"/>
        <end position="99"/>
    </location>
</feature>
<reference evidence="2" key="1">
    <citation type="submission" date="2022-11" db="EMBL/GenBank/DDBJ databases">
        <title>Centuries of genome instability and evolution in soft-shell clam transmissible cancer (bioRxiv).</title>
        <authorList>
            <person name="Hart S.F.M."/>
            <person name="Yonemitsu M.A."/>
            <person name="Giersch R.M."/>
            <person name="Beal B.F."/>
            <person name="Arriagada G."/>
            <person name="Davis B.W."/>
            <person name="Ostrander E.A."/>
            <person name="Goff S.P."/>
            <person name="Metzger M.J."/>
        </authorList>
    </citation>
    <scope>NUCLEOTIDE SEQUENCE</scope>
    <source>
        <strain evidence="2">MELC-2E11</strain>
        <tissue evidence="2">Siphon/mantle</tissue>
    </source>
</reference>
<dbReference type="Proteomes" id="UP001164746">
    <property type="component" value="Chromosome 14"/>
</dbReference>